<dbReference type="SMART" id="SM00418">
    <property type="entry name" value="HTH_ARSR"/>
    <property type="match status" value="1"/>
</dbReference>
<gene>
    <name evidence="5" type="ORF">ABW01_13070</name>
</gene>
<dbReference type="Pfam" id="PF01022">
    <property type="entry name" value="HTH_5"/>
    <property type="match status" value="1"/>
</dbReference>
<evidence type="ECO:0000259" key="4">
    <source>
        <dbReference type="PROSITE" id="PS50987"/>
    </source>
</evidence>
<dbReference type="PANTHER" id="PTHR43132">
    <property type="entry name" value="ARSENICAL RESISTANCE OPERON REPRESSOR ARSR-RELATED"/>
    <property type="match status" value="1"/>
</dbReference>
<keyword evidence="2" id="KW-0238">DNA-binding</keyword>
<proteinExistence type="predicted"/>
<evidence type="ECO:0000256" key="3">
    <source>
        <dbReference type="ARBA" id="ARBA00023163"/>
    </source>
</evidence>
<comment type="caution">
    <text evidence="5">The sequence shown here is derived from an EMBL/GenBank/DDBJ whole genome shotgun (WGS) entry which is preliminary data.</text>
</comment>
<sequence length="98" mass="11417">MNLANNLNKRIKINPNDLSILKVLSHPIRMQLVIFLIERNYSNVNTMAEHFEIPQSTVSQHLTRLRERNIVNYERKGAEVYYSIDNPKVTAIIKILAD</sequence>
<evidence type="ECO:0000256" key="1">
    <source>
        <dbReference type="ARBA" id="ARBA00023015"/>
    </source>
</evidence>
<keyword evidence="1" id="KW-0805">Transcription regulation</keyword>
<dbReference type="InterPro" id="IPR001845">
    <property type="entry name" value="HTH_ArsR_DNA-bd_dom"/>
</dbReference>
<accession>A0A0J1HX45</accession>
<dbReference type="EMBL" id="LDPG01000007">
    <property type="protein sequence ID" value="KLV18307.1"/>
    <property type="molecule type" value="Genomic_DNA"/>
</dbReference>
<reference evidence="5 6" key="1">
    <citation type="submission" date="2015-05" db="EMBL/GenBank/DDBJ databases">
        <title>Whole genome sequence and identification of bacterial endophytes from Costus igneus.</title>
        <authorList>
            <person name="Lee Y.P."/>
            <person name="Gan H.M."/>
            <person name="Eng W."/>
            <person name="Wheatley M.S."/>
            <person name="Caraballo A."/>
            <person name="Polter S."/>
            <person name="Savka M.A."/>
            <person name="Hudson A.O."/>
        </authorList>
    </citation>
    <scope>NUCLEOTIDE SEQUENCE [LARGE SCALE GENOMIC DNA]</scope>
    <source>
        <strain evidence="5 6">RIT375</strain>
    </source>
</reference>
<dbReference type="PRINTS" id="PR00778">
    <property type="entry name" value="HTHARSR"/>
</dbReference>
<dbReference type="SUPFAM" id="SSF46785">
    <property type="entry name" value="Winged helix' DNA-binding domain"/>
    <property type="match status" value="1"/>
</dbReference>
<evidence type="ECO:0000256" key="2">
    <source>
        <dbReference type="ARBA" id="ARBA00023125"/>
    </source>
</evidence>
<dbReference type="NCBIfam" id="NF033788">
    <property type="entry name" value="HTH_metalloreg"/>
    <property type="match status" value="1"/>
</dbReference>
<protein>
    <submittedName>
        <fullName evidence="5">ArsR family transcriptional regulator</fullName>
    </submittedName>
</protein>
<dbReference type="Gene3D" id="1.10.10.10">
    <property type="entry name" value="Winged helix-like DNA-binding domain superfamily/Winged helix DNA-binding domain"/>
    <property type="match status" value="1"/>
</dbReference>
<dbReference type="PROSITE" id="PS50987">
    <property type="entry name" value="HTH_ARSR_2"/>
    <property type="match status" value="1"/>
</dbReference>
<dbReference type="InterPro" id="IPR036390">
    <property type="entry name" value="WH_DNA-bd_sf"/>
</dbReference>
<organism evidence="5 6">
    <name type="scientific">Bacillus anthracis</name>
    <name type="common">anthrax bacterium</name>
    <dbReference type="NCBI Taxonomy" id="1392"/>
    <lineage>
        <taxon>Bacteria</taxon>
        <taxon>Bacillati</taxon>
        <taxon>Bacillota</taxon>
        <taxon>Bacilli</taxon>
        <taxon>Bacillales</taxon>
        <taxon>Bacillaceae</taxon>
        <taxon>Bacillus</taxon>
        <taxon>Bacillus cereus group</taxon>
    </lineage>
</organism>
<keyword evidence="3" id="KW-0804">Transcription</keyword>
<dbReference type="InterPro" id="IPR051011">
    <property type="entry name" value="Metal_resp_trans_reg"/>
</dbReference>
<dbReference type="PATRIC" id="fig|1392.242.peg.5639"/>
<dbReference type="CDD" id="cd00090">
    <property type="entry name" value="HTH_ARSR"/>
    <property type="match status" value="1"/>
</dbReference>
<evidence type="ECO:0000313" key="5">
    <source>
        <dbReference type="EMBL" id="KLV18307.1"/>
    </source>
</evidence>
<dbReference type="RefSeq" id="WP_042516239.1">
    <property type="nucleotide sequence ID" value="NZ_JBCNIA010000036.1"/>
</dbReference>
<dbReference type="GO" id="GO:0003700">
    <property type="term" value="F:DNA-binding transcription factor activity"/>
    <property type="evidence" value="ECO:0007669"/>
    <property type="project" value="InterPro"/>
</dbReference>
<dbReference type="InterPro" id="IPR036388">
    <property type="entry name" value="WH-like_DNA-bd_sf"/>
</dbReference>
<dbReference type="Proteomes" id="UP000035904">
    <property type="component" value="Unassembled WGS sequence"/>
</dbReference>
<dbReference type="AlphaFoldDB" id="A0A0J1HX45"/>
<dbReference type="GO" id="GO:0003677">
    <property type="term" value="F:DNA binding"/>
    <property type="evidence" value="ECO:0007669"/>
    <property type="project" value="UniProtKB-KW"/>
</dbReference>
<name>A0A0J1HX45_BACAN</name>
<dbReference type="PANTHER" id="PTHR43132:SF2">
    <property type="entry name" value="ARSENICAL RESISTANCE OPERON REPRESSOR ARSR-RELATED"/>
    <property type="match status" value="1"/>
</dbReference>
<feature type="domain" description="HTH arsR-type" evidence="4">
    <location>
        <begin position="7"/>
        <end position="98"/>
    </location>
</feature>
<dbReference type="InterPro" id="IPR011991">
    <property type="entry name" value="ArsR-like_HTH"/>
</dbReference>
<evidence type="ECO:0000313" key="6">
    <source>
        <dbReference type="Proteomes" id="UP000035904"/>
    </source>
</evidence>